<sequence>MENFVHLVGAEQVRNAASSIQASAETMRHSSSFLTEALAQHQRFMSEWIERFENALDKEGD</sequence>
<dbReference type="AlphaFoldDB" id="A0A0F9UAP4"/>
<comment type="caution">
    <text evidence="1">The sequence shown here is derived from an EMBL/GenBank/DDBJ whole genome shotgun (WGS) entry which is preliminary data.</text>
</comment>
<name>A0A0F9UAP4_9ZZZZ</name>
<accession>A0A0F9UAP4</accession>
<evidence type="ECO:0000313" key="1">
    <source>
        <dbReference type="EMBL" id="KKN84407.1"/>
    </source>
</evidence>
<reference evidence="1" key="1">
    <citation type="journal article" date="2015" name="Nature">
        <title>Complex archaea that bridge the gap between prokaryotes and eukaryotes.</title>
        <authorList>
            <person name="Spang A."/>
            <person name="Saw J.H."/>
            <person name="Jorgensen S.L."/>
            <person name="Zaremba-Niedzwiedzka K."/>
            <person name="Martijn J."/>
            <person name="Lind A.E."/>
            <person name="van Eijk R."/>
            <person name="Schleper C."/>
            <person name="Guy L."/>
            <person name="Ettema T.J."/>
        </authorList>
    </citation>
    <scope>NUCLEOTIDE SEQUENCE</scope>
</reference>
<proteinExistence type="predicted"/>
<gene>
    <name evidence="1" type="ORF">LCGC14_0288690</name>
</gene>
<dbReference type="EMBL" id="LAZR01000171">
    <property type="protein sequence ID" value="KKN84407.1"/>
    <property type="molecule type" value="Genomic_DNA"/>
</dbReference>
<organism evidence="1">
    <name type="scientific">marine sediment metagenome</name>
    <dbReference type="NCBI Taxonomy" id="412755"/>
    <lineage>
        <taxon>unclassified sequences</taxon>
        <taxon>metagenomes</taxon>
        <taxon>ecological metagenomes</taxon>
    </lineage>
</organism>
<protein>
    <submittedName>
        <fullName evidence="1">Uncharacterized protein</fullName>
    </submittedName>
</protein>